<dbReference type="EMBL" id="FNKK01000002">
    <property type="protein sequence ID" value="SDR28649.1"/>
    <property type="molecule type" value="Genomic_DNA"/>
</dbReference>
<keyword evidence="5" id="KW-0547">Nucleotide-binding</keyword>
<evidence type="ECO:0000256" key="9">
    <source>
        <dbReference type="SAM" id="Coils"/>
    </source>
</evidence>
<feature type="transmembrane region" description="Helical" evidence="10">
    <location>
        <begin position="101"/>
        <end position="120"/>
    </location>
</feature>
<evidence type="ECO:0000313" key="13">
    <source>
        <dbReference type="Proteomes" id="UP000217103"/>
    </source>
</evidence>
<keyword evidence="4" id="KW-0808">Transferase</keyword>
<dbReference type="GO" id="GO:0005524">
    <property type="term" value="F:ATP binding"/>
    <property type="evidence" value="ECO:0007669"/>
    <property type="project" value="UniProtKB-KW"/>
</dbReference>
<dbReference type="SUPFAM" id="SSF55874">
    <property type="entry name" value="ATPase domain of HSP90 chaperone/DNA topoisomerase II/histidine kinase"/>
    <property type="match status" value="1"/>
</dbReference>
<keyword evidence="9" id="KW-0175">Coiled coil</keyword>
<dbReference type="AlphaFoldDB" id="A0A1H1HTH8"/>
<dbReference type="PANTHER" id="PTHR24421">
    <property type="entry name" value="NITRATE/NITRITE SENSOR PROTEIN NARX-RELATED"/>
    <property type="match status" value="1"/>
</dbReference>
<dbReference type="Gene3D" id="3.30.565.10">
    <property type="entry name" value="Histidine kinase-like ATPase, C-terminal domain"/>
    <property type="match status" value="1"/>
</dbReference>
<evidence type="ECO:0000256" key="8">
    <source>
        <dbReference type="ARBA" id="ARBA00023012"/>
    </source>
</evidence>
<dbReference type="Proteomes" id="UP000217103">
    <property type="component" value="Unassembled WGS sequence"/>
</dbReference>
<feature type="transmembrane region" description="Helical" evidence="10">
    <location>
        <begin position="78"/>
        <end position="95"/>
    </location>
</feature>
<evidence type="ECO:0000259" key="11">
    <source>
        <dbReference type="Pfam" id="PF07730"/>
    </source>
</evidence>
<dbReference type="GO" id="GO:0016020">
    <property type="term" value="C:membrane"/>
    <property type="evidence" value="ECO:0007669"/>
    <property type="project" value="InterPro"/>
</dbReference>
<evidence type="ECO:0000256" key="7">
    <source>
        <dbReference type="ARBA" id="ARBA00022840"/>
    </source>
</evidence>
<dbReference type="InterPro" id="IPR050482">
    <property type="entry name" value="Sensor_HK_TwoCompSys"/>
</dbReference>
<dbReference type="InterPro" id="IPR011712">
    <property type="entry name" value="Sig_transdc_His_kin_sub3_dim/P"/>
</dbReference>
<dbReference type="STRING" id="35622.SAMN04489764_4798"/>
<comment type="catalytic activity">
    <reaction evidence="1">
        <text>ATP + protein L-histidine = ADP + protein N-phospho-L-histidine.</text>
        <dbReference type="EC" id="2.7.13.3"/>
    </reaction>
</comment>
<evidence type="ECO:0000256" key="6">
    <source>
        <dbReference type="ARBA" id="ARBA00022777"/>
    </source>
</evidence>
<keyword evidence="3" id="KW-0597">Phosphoprotein</keyword>
<gene>
    <name evidence="12" type="ORF">SAMN04489764_4798</name>
</gene>
<evidence type="ECO:0000256" key="3">
    <source>
        <dbReference type="ARBA" id="ARBA00022553"/>
    </source>
</evidence>
<evidence type="ECO:0000313" key="12">
    <source>
        <dbReference type="EMBL" id="SDR28649.1"/>
    </source>
</evidence>
<feature type="domain" description="Signal transduction histidine kinase subgroup 3 dimerisation and phosphoacceptor" evidence="11">
    <location>
        <begin position="151"/>
        <end position="214"/>
    </location>
</feature>
<organism evidence="12 13">
    <name type="scientific">Thermostaphylospora chromogena</name>
    <dbReference type="NCBI Taxonomy" id="35622"/>
    <lineage>
        <taxon>Bacteria</taxon>
        <taxon>Bacillati</taxon>
        <taxon>Actinomycetota</taxon>
        <taxon>Actinomycetes</taxon>
        <taxon>Streptosporangiales</taxon>
        <taxon>Thermomonosporaceae</taxon>
        <taxon>Thermostaphylospora</taxon>
    </lineage>
</organism>
<dbReference type="GO" id="GO:0046983">
    <property type="term" value="F:protein dimerization activity"/>
    <property type="evidence" value="ECO:0007669"/>
    <property type="project" value="InterPro"/>
</dbReference>
<reference evidence="12 13" key="1">
    <citation type="submission" date="2016-10" db="EMBL/GenBank/DDBJ databases">
        <authorList>
            <person name="de Groot N.N."/>
        </authorList>
    </citation>
    <scope>NUCLEOTIDE SEQUENCE [LARGE SCALE GENOMIC DNA]</scope>
    <source>
        <strain evidence="12 13">DSM 43794</strain>
    </source>
</reference>
<accession>A0A1H1HTH8</accession>
<feature type="transmembrane region" description="Helical" evidence="10">
    <location>
        <begin position="43"/>
        <end position="66"/>
    </location>
</feature>
<keyword evidence="6 12" id="KW-0418">Kinase</keyword>
<dbReference type="EC" id="2.7.13.3" evidence="2"/>
<dbReference type="Pfam" id="PF07730">
    <property type="entry name" value="HisKA_3"/>
    <property type="match status" value="1"/>
</dbReference>
<evidence type="ECO:0000256" key="10">
    <source>
        <dbReference type="SAM" id="Phobius"/>
    </source>
</evidence>
<evidence type="ECO:0000256" key="4">
    <source>
        <dbReference type="ARBA" id="ARBA00022679"/>
    </source>
</evidence>
<evidence type="ECO:0000256" key="2">
    <source>
        <dbReference type="ARBA" id="ARBA00012438"/>
    </source>
</evidence>
<feature type="transmembrane region" description="Helical" evidence="10">
    <location>
        <begin position="380"/>
        <end position="400"/>
    </location>
</feature>
<dbReference type="InterPro" id="IPR036890">
    <property type="entry name" value="HATPase_C_sf"/>
</dbReference>
<keyword evidence="10" id="KW-1133">Transmembrane helix</keyword>
<dbReference type="CDD" id="cd16917">
    <property type="entry name" value="HATPase_UhpB-NarQ-NarX-like"/>
    <property type="match status" value="1"/>
</dbReference>
<keyword evidence="8" id="KW-0902">Two-component regulatory system</keyword>
<evidence type="ECO:0000256" key="1">
    <source>
        <dbReference type="ARBA" id="ARBA00000085"/>
    </source>
</evidence>
<dbReference type="PANTHER" id="PTHR24421:SF10">
    <property type="entry name" value="NITRATE_NITRITE SENSOR PROTEIN NARQ"/>
    <property type="match status" value="1"/>
</dbReference>
<keyword evidence="7" id="KW-0067">ATP-binding</keyword>
<dbReference type="GO" id="GO:0000155">
    <property type="term" value="F:phosphorelay sensor kinase activity"/>
    <property type="evidence" value="ECO:0007669"/>
    <property type="project" value="InterPro"/>
</dbReference>
<keyword evidence="10" id="KW-0812">Transmembrane</keyword>
<evidence type="ECO:0000256" key="5">
    <source>
        <dbReference type="ARBA" id="ARBA00022741"/>
    </source>
</evidence>
<keyword evidence="13" id="KW-1185">Reference proteome</keyword>
<feature type="coiled-coil region" evidence="9">
    <location>
        <begin position="119"/>
        <end position="159"/>
    </location>
</feature>
<dbReference type="Gene3D" id="1.20.5.1930">
    <property type="match status" value="1"/>
</dbReference>
<sequence>MVAAELALLVGAYRGDPPPWAAVAYPAAVIALIAVQRRVPVQAFAAALGLATLTGAGFVLLLWASYQTGRVVVSRRGAGAVIAVALVSLAVRLPGGHPGSLIASHLVFVALPLLAGRYVAQHERLVTALEAGNRRLRRERELLAERERLRERLRIARDMHDSLGHRLGLVSIQAAALEVAPLPPDQAAAVRRLAAAARDAVDELHELVGALRGADEDPLGRTAGGGAAKIADLVAEYRAAGVPVALHRRGEPRALSPAADRAAYRVVEEGLTNAARHAPGRPVTVTLGWEPDALLIDVVNPLPAGPGEAPDPGRCHGLRGLRERVAPIGGLVDHRRTGETFRLFAMLPLAASGDQEEPAAVGGAAPQPQGAARRDPSLRVVGAAIATLLFVLLPGAMMLGSGG</sequence>
<keyword evidence="10" id="KW-0472">Membrane</keyword>
<name>A0A1H1HTH8_9ACTN</name>
<protein>
    <recommendedName>
        <fullName evidence="2">histidine kinase</fullName>
        <ecNumber evidence="2">2.7.13.3</ecNumber>
    </recommendedName>
</protein>
<proteinExistence type="predicted"/>